<dbReference type="PROSITE" id="PS00108">
    <property type="entry name" value="PROTEIN_KINASE_ST"/>
    <property type="match status" value="1"/>
</dbReference>
<comment type="caution">
    <text evidence="2">The sequence shown here is derived from an EMBL/GenBank/DDBJ whole genome shotgun (WGS) entry which is preliminary data.</text>
</comment>
<evidence type="ECO:0000313" key="2">
    <source>
        <dbReference type="EMBL" id="OAQ60170.1"/>
    </source>
</evidence>
<dbReference type="Gene3D" id="1.10.510.10">
    <property type="entry name" value="Transferase(Phosphotransferase) domain 1"/>
    <property type="match status" value="1"/>
</dbReference>
<organism evidence="2 3">
    <name type="scientific">Pochonia chlamydosporia 170</name>
    <dbReference type="NCBI Taxonomy" id="1380566"/>
    <lineage>
        <taxon>Eukaryota</taxon>
        <taxon>Fungi</taxon>
        <taxon>Dikarya</taxon>
        <taxon>Ascomycota</taxon>
        <taxon>Pezizomycotina</taxon>
        <taxon>Sordariomycetes</taxon>
        <taxon>Hypocreomycetidae</taxon>
        <taxon>Hypocreales</taxon>
        <taxon>Clavicipitaceae</taxon>
        <taxon>Pochonia</taxon>
    </lineage>
</organism>
<dbReference type="InterPro" id="IPR008271">
    <property type="entry name" value="Ser/Thr_kinase_AS"/>
</dbReference>
<gene>
    <name evidence="2" type="ORF">VFPPC_10601</name>
</gene>
<dbReference type="KEGG" id="pchm:VFPPC_10601"/>
<keyword evidence="3" id="KW-1185">Reference proteome</keyword>
<dbReference type="GO" id="GO:0004672">
    <property type="term" value="F:protein kinase activity"/>
    <property type="evidence" value="ECO:0007669"/>
    <property type="project" value="InterPro"/>
</dbReference>
<evidence type="ECO:0000259" key="1">
    <source>
        <dbReference type="PROSITE" id="PS50011"/>
    </source>
</evidence>
<name>A0A179F473_METCM</name>
<dbReference type="GO" id="GO:0005524">
    <property type="term" value="F:ATP binding"/>
    <property type="evidence" value="ECO:0007669"/>
    <property type="project" value="InterPro"/>
</dbReference>
<dbReference type="Proteomes" id="UP000078397">
    <property type="component" value="Unassembled WGS sequence"/>
</dbReference>
<evidence type="ECO:0000313" key="3">
    <source>
        <dbReference type="Proteomes" id="UP000078397"/>
    </source>
</evidence>
<dbReference type="SUPFAM" id="SSF56112">
    <property type="entry name" value="Protein kinase-like (PK-like)"/>
    <property type="match status" value="1"/>
</dbReference>
<dbReference type="EMBL" id="LSBJ02000009">
    <property type="protein sequence ID" value="OAQ60170.1"/>
    <property type="molecule type" value="Genomic_DNA"/>
</dbReference>
<protein>
    <submittedName>
        <fullName evidence="2">Alpha-L-fucosidase</fullName>
    </submittedName>
</protein>
<dbReference type="AlphaFoldDB" id="A0A179F473"/>
<accession>A0A179F473</accession>
<dbReference type="RefSeq" id="XP_018138080.1">
    <property type="nucleotide sequence ID" value="XM_018288939.1"/>
</dbReference>
<dbReference type="InterPro" id="IPR000719">
    <property type="entry name" value="Prot_kinase_dom"/>
</dbReference>
<reference evidence="2 3" key="1">
    <citation type="journal article" date="2016" name="PLoS Pathog.">
        <title>Biosynthesis of antibiotic leucinostatins in bio-control fungus Purpureocillium lilacinum and their inhibition on phytophthora revealed by genome mining.</title>
        <authorList>
            <person name="Wang G."/>
            <person name="Liu Z."/>
            <person name="Lin R."/>
            <person name="Li E."/>
            <person name="Mao Z."/>
            <person name="Ling J."/>
            <person name="Yang Y."/>
            <person name="Yin W.B."/>
            <person name="Xie B."/>
        </authorList>
    </citation>
    <scope>NUCLEOTIDE SEQUENCE [LARGE SCALE GENOMIC DNA]</scope>
    <source>
        <strain evidence="2">170</strain>
    </source>
</reference>
<feature type="domain" description="Protein kinase" evidence="1">
    <location>
        <begin position="81"/>
        <end position="368"/>
    </location>
</feature>
<dbReference type="OrthoDB" id="5221171at2759"/>
<dbReference type="GeneID" id="28852933"/>
<dbReference type="InterPro" id="IPR011009">
    <property type="entry name" value="Kinase-like_dom_sf"/>
</dbReference>
<sequence>MATGVRRTAPKVAIYGYIKSDEGCSAAVYDTANDDWHGVGIKANCSTAGEETPDLKWLSSVIEKHLGINYTDIQEDEDEAWKTDEMDPQGASFTIQIWPRKEMLDYGCRSTDKFETTLLDITNLRRLDAIAYRCFWKDQDCVLKYIETDADSTVIESEIERRSALIEMSQIPASQAKSEMSRRFCVVPILAVVVADWHPAKPGKVVGILMPYAGEDLAKKRKKSGSNLDLTLQQLQGLVRGVRELGACEVVHGDIKPWNTLLQPSAAAAGPARLMLIDIGMELLGYPGDARALGNVLLFCLENAPALRNDEQAGLRVMYAAKELLNAKLDKAIEYLSATKLIHVESKGVTEAEIESLREELWPRPNVH</sequence>
<dbReference type="PROSITE" id="PS50011">
    <property type="entry name" value="PROTEIN_KINASE_DOM"/>
    <property type="match status" value="1"/>
</dbReference>
<proteinExistence type="predicted"/>